<dbReference type="AlphaFoldDB" id="A0A3F3GUV6"/>
<organism evidence="1 2">
    <name type="scientific">Fructobacillus pseudoficulneus</name>
    <dbReference type="NCBI Taxonomy" id="220714"/>
    <lineage>
        <taxon>Bacteria</taxon>
        <taxon>Bacillati</taxon>
        <taxon>Bacillota</taxon>
        <taxon>Bacilli</taxon>
        <taxon>Lactobacillales</taxon>
        <taxon>Lactobacillaceae</taxon>
        <taxon>Fructobacillus</taxon>
    </lineage>
</organism>
<evidence type="ECO:0000313" key="2">
    <source>
        <dbReference type="Proteomes" id="UP000061227"/>
    </source>
</evidence>
<protein>
    <submittedName>
        <fullName evidence="1">Uncharacterized protein</fullName>
    </submittedName>
</protein>
<accession>A0A3F3GUV6</accession>
<dbReference type="RefSeq" id="WP_059375116.1">
    <property type="nucleotide sequence ID" value="NZ_DF968063.1"/>
</dbReference>
<dbReference type="OrthoDB" id="2152015at2"/>
<dbReference type="EMBL" id="DF968063">
    <property type="protein sequence ID" value="GAP02142.1"/>
    <property type="molecule type" value="Genomic_DNA"/>
</dbReference>
<dbReference type="STRING" id="220714.SAMN05660469_0093"/>
<keyword evidence="2" id="KW-1185">Reference proteome</keyword>
<proteinExistence type="predicted"/>
<reference evidence="1 2" key="1">
    <citation type="journal article" date="2015" name="BMC Genomics">
        <title>Comparative genomics of Fructobacillus spp. and Leuconostoc spp. reveals niche-specific evolution of Fructobacillus spp.</title>
        <authorList>
            <person name="Endo A."/>
            <person name="Tanizawa Y."/>
            <person name="Tanaka N."/>
            <person name="Maeno S."/>
            <person name="Kumar H."/>
            <person name="Shiwa Y."/>
            <person name="Okada S."/>
            <person name="Yoshikawa H."/>
            <person name="Dicks L."/>
            <person name="Nakagawa J."/>
            <person name="Arita M."/>
        </authorList>
    </citation>
    <scope>NUCLEOTIDE SEQUENCE [LARGE SCALE GENOMIC DNA]</scope>
    <source>
        <strain evidence="1 2">DSM 15468</strain>
    </source>
</reference>
<dbReference type="Proteomes" id="UP000061227">
    <property type="component" value="Unassembled WGS sequence"/>
</dbReference>
<gene>
    <name evidence="1" type="ORF">FPFC_010200</name>
</gene>
<sequence>MENTEIIQDLLRAITPLFKKVKNTTYELRVVDQRYAGQVNFFFEWGLVGRSTVSRQIKTVPRPQIQDLDALLSMLQRATTVRVTLG</sequence>
<name>A0A3F3GUV6_9LACO</name>
<evidence type="ECO:0000313" key="1">
    <source>
        <dbReference type="EMBL" id="GAP02142.1"/>
    </source>
</evidence>